<keyword evidence="3" id="KW-1185">Reference proteome</keyword>
<dbReference type="InterPro" id="IPR011659">
    <property type="entry name" value="WD40"/>
</dbReference>
<dbReference type="Proteomes" id="UP001058003">
    <property type="component" value="Chromosome"/>
</dbReference>
<name>A0A9Q9IAH1_9ACTN</name>
<dbReference type="Pfam" id="PF07676">
    <property type="entry name" value="PD40"/>
    <property type="match status" value="1"/>
</dbReference>
<feature type="transmembrane region" description="Helical" evidence="1">
    <location>
        <begin position="37"/>
        <end position="55"/>
    </location>
</feature>
<feature type="transmembrane region" description="Helical" evidence="1">
    <location>
        <begin position="415"/>
        <end position="438"/>
    </location>
</feature>
<reference evidence="2" key="1">
    <citation type="submission" date="2021-04" db="EMBL/GenBank/DDBJ databases">
        <title>Dactylosporangium aurantiacum NRRL B-8018 full assembly.</title>
        <authorList>
            <person name="Hartkoorn R.C."/>
            <person name="Beaudoing E."/>
            <person name="Hot D."/>
        </authorList>
    </citation>
    <scope>NUCLEOTIDE SEQUENCE</scope>
    <source>
        <strain evidence="2">NRRL B-8018</strain>
    </source>
</reference>
<dbReference type="KEGG" id="daur:Daura_32415"/>
<protein>
    <submittedName>
        <fullName evidence="2">PD40 domain-containing protein</fullName>
    </submittedName>
</protein>
<dbReference type="SUPFAM" id="SSF50969">
    <property type="entry name" value="YVTN repeat-like/Quinoprotein amine dehydrogenase"/>
    <property type="match status" value="1"/>
</dbReference>
<evidence type="ECO:0000313" key="2">
    <source>
        <dbReference type="EMBL" id="UWZ51441.1"/>
    </source>
</evidence>
<keyword evidence="1" id="KW-0812">Transmembrane</keyword>
<dbReference type="InterPro" id="IPR011044">
    <property type="entry name" value="Quino_amine_DH_bsu"/>
</dbReference>
<organism evidence="2 3">
    <name type="scientific">Dactylosporangium aurantiacum</name>
    <dbReference type="NCBI Taxonomy" id="35754"/>
    <lineage>
        <taxon>Bacteria</taxon>
        <taxon>Bacillati</taxon>
        <taxon>Actinomycetota</taxon>
        <taxon>Actinomycetes</taxon>
        <taxon>Micromonosporales</taxon>
        <taxon>Micromonosporaceae</taxon>
        <taxon>Dactylosporangium</taxon>
    </lineage>
</organism>
<evidence type="ECO:0000256" key="1">
    <source>
        <dbReference type="SAM" id="Phobius"/>
    </source>
</evidence>
<gene>
    <name evidence="2" type="ORF">Daura_32415</name>
</gene>
<dbReference type="RefSeq" id="WP_033364411.1">
    <property type="nucleotide sequence ID" value="NZ_CP073767.1"/>
</dbReference>
<sequence>MSEQLFRSAALDEPPLPPQYVERLVAAGRASVRRRRAAAVLCVLTVLVAGLALVLPGPRPSVPAVPQGPAGPPSLPERIAPYSTLTSTVSRSPGGRAVMLYQFGSGELFNLFQPLALGADRDTYRQLDAAEGRRGIRPWLLSPDGTTAVVTASVDAVDALTLVDLRTGRRRSVPLPSPAGALPLAFSPDGRTLAYAAVPMPLSDQYADVAGEARRTGVLVLTDLDTGRSSTLSAVTPVFAAAFSPDGQRIAVQTGPQVRIVDRAGTDVRTVELPAEHILTTHAGWSPDGRLLAATGAVASPGGPDVTEYHRRIVFVDATGAGGPVPEPLAAEEMLGWRAPDRVVAQVAAGDGPGELRDLPVAGGPGALLSRFDPGSTCELGLQTCQAFEIRMATGLLPALVVRPADADRGPWPRWTTVTVTAVSAVLALLAFLVYRWIRGRRRPGRWVDGGATNPW</sequence>
<dbReference type="InterPro" id="IPR011042">
    <property type="entry name" value="6-blade_b-propeller_TolB-like"/>
</dbReference>
<dbReference type="AlphaFoldDB" id="A0A9Q9IAH1"/>
<proteinExistence type="predicted"/>
<dbReference type="EMBL" id="CP073767">
    <property type="protein sequence ID" value="UWZ51441.1"/>
    <property type="molecule type" value="Genomic_DNA"/>
</dbReference>
<dbReference type="Gene3D" id="2.120.10.30">
    <property type="entry name" value="TolB, C-terminal domain"/>
    <property type="match status" value="1"/>
</dbReference>
<keyword evidence="1" id="KW-0472">Membrane</keyword>
<accession>A0A9Q9IAH1</accession>
<dbReference type="OrthoDB" id="3383117at2"/>
<keyword evidence="1" id="KW-1133">Transmembrane helix</keyword>
<evidence type="ECO:0000313" key="3">
    <source>
        <dbReference type="Proteomes" id="UP001058003"/>
    </source>
</evidence>